<keyword evidence="2" id="KW-1185">Reference proteome</keyword>
<accession>A0A161X0G8</accession>
<gene>
    <name evidence="1" type="ORF">CLMAG_27320</name>
</gene>
<dbReference type="EMBL" id="LWAE01000002">
    <property type="protein sequence ID" value="KZL92918.1"/>
    <property type="molecule type" value="Genomic_DNA"/>
</dbReference>
<sequence length="46" mass="5240">MAGHIIFVVKTVPMNLKETRSTIKMAIKKIIENLNYIKISIGLKIQ</sequence>
<comment type="caution">
    <text evidence="1">The sequence shown here is derived from an EMBL/GenBank/DDBJ whole genome shotgun (WGS) entry which is preliminary data.</text>
</comment>
<dbReference type="STRING" id="1121326.CLMAG_27320"/>
<name>A0A161X0G8_9CLOT</name>
<evidence type="ECO:0000313" key="2">
    <source>
        <dbReference type="Proteomes" id="UP000076603"/>
    </source>
</evidence>
<proteinExistence type="predicted"/>
<organism evidence="1 2">
    <name type="scientific">Clostridium magnum DSM 2767</name>
    <dbReference type="NCBI Taxonomy" id="1121326"/>
    <lineage>
        <taxon>Bacteria</taxon>
        <taxon>Bacillati</taxon>
        <taxon>Bacillota</taxon>
        <taxon>Clostridia</taxon>
        <taxon>Eubacteriales</taxon>
        <taxon>Clostridiaceae</taxon>
        <taxon>Clostridium</taxon>
    </lineage>
</organism>
<reference evidence="1 2" key="1">
    <citation type="submission" date="2016-04" db="EMBL/GenBank/DDBJ databases">
        <title>Genome sequence of Clostridium magnum DSM 2767.</title>
        <authorList>
            <person name="Poehlein A."/>
            <person name="Uhlig R."/>
            <person name="Fischer R."/>
            <person name="Bahl H."/>
            <person name="Daniel R."/>
        </authorList>
    </citation>
    <scope>NUCLEOTIDE SEQUENCE [LARGE SCALE GENOMIC DNA]</scope>
    <source>
        <strain evidence="1 2">DSM 2767</strain>
    </source>
</reference>
<dbReference type="Proteomes" id="UP000076603">
    <property type="component" value="Unassembled WGS sequence"/>
</dbReference>
<protein>
    <submittedName>
        <fullName evidence="1">Uncharacterized protein</fullName>
    </submittedName>
</protein>
<evidence type="ECO:0000313" key="1">
    <source>
        <dbReference type="EMBL" id="KZL92918.1"/>
    </source>
</evidence>
<dbReference type="AlphaFoldDB" id="A0A161X0G8"/>